<evidence type="ECO:0000313" key="1">
    <source>
        <dbReference type="EMBL" id="MBE9117784.1"/>
    </source>
</evidence>
<dbReference type="SUPFAM" id="SSF55961">
    <property type="entry name" value="Bet v1-like"/>
    <property type="match status" value="1"/>
</dbReference>
<name>A0A8J7J543_9CYAN</name>
<organism evidence="1 2">
    <name type="scientific">Lusitaniella coriacea LEGE 07157</name>
    <dbReference type="NCBI Taxonomy" id="945747"/>
    <lineage>
        <taxon>Bacteria</taxon>
        <taxon>Bacillati</taxon>
        <taxon>Cyanobacteriota</taxon>
        <taxon>Cyanophyceae</taxon>
        <taxon>Spirulinales</taxon>
        <taxon>Lusitaniellaceae</taxon>
        <taxon>Lusitaniella</taxon>
    </lineage>
</organism>
<proteinExistence type="predicted"/>
<sequence>MILNFSFKPIADRWTAISKFSLDKTYRAVSSATVDVLWQKLENLADVSWHPLFSSTNAPRGLIAKPGLIYQVVTRLTPIPIRIFVERVKPRELLSFRAIAIPGIENRVSYQVESTLCGTYISYSVTLRGWLSPLLWLWIRPYVARVASELANAATERISDWSLGTRDW</sequence>
<dbReference type="RefSeq" id="WP_194030869.1">
    <property type="nucleotide sequence ID" value="NZ_JADEWZ010000030.1"/>
</dbReference>
<evidence type="ECO:0000313" key="2">
    <source>
        <dbReference type="Proteomes" id="UP000654482"/>
    </source>
</evidence>
<dbReference type="AlphaFoldDB" id="A0A8J7J543"/>
<protein>
    <submittedName>
        <fullName evidence="1">SRPBCC family protein</fullName>
    </submittedName>
</protein>
<accession>A0A8J7J543</accession>
<reference evidence="1" key="1">
    <citation type="submission" date="2020-10" db="EMBL/GenBank/DDBJ databases">
        <authorList>
            <person name="Castelo-Branco R."/>
            <person name="Eusebio N."/>
            <person name="Adriana R."/>
            <person name="Vieira A."/>
            <person name="Brugerolle De Fraissinette N."/>
            <person name="Rezende De Castro R."/>
            <person name="Schneider M.P."/>
            <person name="Vasconcelos V."/>
            <person name="Leao P.N."/>
        </authorList>
    </citation>
    <scope>NUCLEOTIDE SEQUENCE</scope>
    <source>
        <strain evidence="1">LEGE 07157</strain>
    </source>
</reference>
<keyword evidence="2" id="KW-1185">Reference proteome</keyword>
<dbReference type="Proteomes" id="UP000654482">
    <property type="component" value="Unassembled WGS sequence"/>
</dbReference>
<comment type="caution">
    <text evidence="1">The sequence shown here is derived from an EMBL/GenBank/DDBJ whole genome shotgun (WGS) entry which is preliminary data.</text>
</comment>
<gene>
    <name evidence="1" type="ORF">IQ249_17945</name>
</gene>
<dbReference type="EMBL" id="JADEWZ010000030">
    <property type="protein sequence ID" value="MBE9117784.1"/>
    <property type="molecule type" value="Genomic_DNA"/>
</dbReference>